<dbReference type="InterPro" id="IPR013320">
    <property type="entry name" value="ConA-like_dom_sf"/>
</dbReference>
<dbReference type="InterPro" id="IPR013517">
    <property type="entry name" value="FG-GAP"/>
</dbReference>
<protein>
    <submittedName>
        <fullName evidence="5">T9SS type A sorting domain-containing protein</fullName>
    </submittedName>
</protein>
<name>A0A6M1T7S1_9BACT</name>
<evidence type="ECO:0000313" key="5">
    <source>
        <dbReference type="EMBL" id="NGP90109.1"/>
    </source>
</evidence>
<dbReference type="Gene3D" id="2.130.10.130">
    <property type="entry name" value="Integrin alpha, N-terminal"/>
    <property type="match status" value="2"/>
</dbReference>
<dbReference type="Gene3D" id="2.60.40.4070">
    <property type="match status" value="1"/>
</dbReference>
<dbReference type="InterPro" id="IPR006558">
    <property type="entry name" value="LamG-like"/>
</dbReference>
<sequence>MNLNEHPIRYEMIKAKRLFRAITTIIFLLVFLLVSQKGWTQHISITSTTPSANSINAALDSDIILNFSSNIDGSTIHDTTLVVHGAYSGIISATVSGQGTSTLTIDPTQDFYFGEMIYVTATTNIKSTGGDSLSSAYTFSFKSQSNLSPSSFVKDIIFNDSDTEPIHMYAADIDGDGDLDFAAGLTASAADNLAWFENDGNASFTRHNIAGDINSSTNTLYLAPVAADFDKDGDVDLAASVYTLNKIYVYENDGSENFTSIPLDYTFTTPSLATVSDLNGNGYTDIIVADTYDADIVWLKNKGTSTIDFGSKIIISGLPRRIQRFEVADLDNDGDLDIVLTIGDSGNPLLWFENDGTQNFTQHSITIGESYLSGLKTADMDSDGDLDLLIGHDNGYTLLENDGGADPQFSEQSISSSVSDGGFIFTNDFDGDGHTDFAAYSGDNAATLFYRNSGNTNPAFTEYKVNTDLTGEMFISGDYNGDGFLDLMMSNRADKIVLFENTFVPTIAGRSVYVDGSGQFLNLNEINSSFTGTEDMSVEFWVKANKNDQPGGDASTLFALQTASSSDKLLLQMGEGSTQDGRVHLSASGFTIDGTTDVGDENWHHIAIVQHTIDDSIYVYIDGKKEGTYSTSGISLSSDDQWSIGQSYEAGNPNNFLKGHIDEVRIWNVALSDEQIQHRMFQSLGGDESGLTGYWPLDESRGYATEDQSANDQIAVLEGAATRSSDTHSYGTFITGNEGWRIMSSPSNDNTISGTEEEDQSSSYFGASYGEILEPLWTQGFQGADVTDGVPNVYTWSEGDGSQDTTGRGWQPLTDANDYPTPGTAFLVYVYDDQDHDGISDGFPKSISVDSAQNSGTIYFYLSLTKQNGSYEEARDGWNLIGNPFGSTIDWDASTGWSKSNIDQSFYVWSDSANGGAGAYLSWNGSTGTLPNGLIAPMQGFWVKANNNGKPWLYVEDEARSSGGILRKEKGVPEIKFRLKDGKKSSTAIVMLKDKASAGKDPFDTWKLESLNPQEYLSLYTNDADGNALDINALPLKLETPLDIDLDFKDSDAGGQYTLKWNIQALPKGIKVVLHDTYTDQKIDVNKTDKYRFNAPKQKQPSARSVTNSPLKRPMHSPIPTVLKAKSKNPRFALSLVPAKTNNTVSNIPQKAELNQNYPNPFNPETVIRYAVPEQTQVQLNVYDVLGRRVRTLLNTQKSPGRYTVNFDGKSLASGLYIYQLKVGNKTLTKKMMLVK</sequence>
<proteinExistence type="predicted"/>
<organism evidence="5 6">
    <name type="scientific">Fodinibius halophilus</name>
    <dbReference type="NCBI Taxonomy" id="1736908"/>
    <lineage>
        <taxon>Bacteria</taxon>
        <taxon>Pseudomonadati</taxon>
        <taxon>Balneolota</taxon>
        <taxon>Balneolia</taxon>
        <taxon>Balneolales</taxon>
        <taxon>Balneolaceae</taxon>
        <taxon>Fodinibius</taxon>
    </lineage>
</organism>
<dbReference type="SUPFAM" id="SSF69318">
    <property type="entry name" value="Integrin alpha N-terminal domain"/>
    <property type="match status" value="2"/>
</dbReference>
<dbReference type="PANTHER" id="PTHR44103">
    <property type="entry name" value="PROPROTEIN CONVERTASE P"/>
    <property type="match status" value="1"/>
</dbReference>
<dbReference type="InterPro" id="IPR026444">
    <property type="entry name" value="Secre_tail"/>
</dbReference>
<comment type="caution">
    <text evidence="5">The sequence shown here is derived from an EMBL/GenBank/DDBJ whole genome shotgun (WGS) entry which is preliminary data.</text>
</comment>
<evidence type="ECO:0000259" key="4">
    <source>
        <dbReference type="SMART" id="SM00560"/>
    </source>
</evidence>
<keyword evidence="1" id="KW-0732">Signal</keyword>
<dbReference type="AlphaFoldDB" id="A0A6M1T7S1"/>
<evidence type="ECO:0000256" key="1">
    <source>
        <dbReference type="ARBA" id="ARBA00022729"/>
    </source>
</evidence>
<evidence type="ECO:0000256" key="2">
    <source>
        <dbReference type="ARBA" id="ARBA00023157"/>
    </source>
</evidence>
<dbReference type="PANTHER" id="PTHR44103:SF1">
    <property type="entry name" value="PROPROTEIN CONVERTASE P"/>
    <property type="match status" value="1"/>
</dbReference>
<evidence type="ECO:0000313" key="6">
    <source>
        <dbReference type="Proteomes" id="UP000479132"/>
    </source>
</evidence>
<dbReference type="Pfam" id="PF13205">
    <property type="entry name" value="Big_5"/>
    <property type="match status" value="1"/>
</dbReference>
<accession>A0A6M1T7S1</accession>
<dbReference type="InterPro" id="IPR028994">
    <property type="entry name" value="Integrin_alpha_N"/>
</dbReference>
<dbReference type="Pfam" id="PF18962">
    <property type="entry name" value="Por_Secre_tail"/>
    <property type="match status" value="1"/>
</dbReference>
<dbReference type="InterPro" id="IPR032812">
    <property type="entry name" value="SbsA_Ig"/>
</dbReference>
<dbReference type="EMBL" id="JAALLS010000034">
    <property type="protein sequence ID" value="NGP90109.1"/>
    <property type="molecule type" value="Genomic_DNA"/>
</dbReference>
<feature type="region of interest" description="Disordered" evidence="3">
    <location>
        <begin position="1093"/>
        <end position="1118"/>
    </location>
</feature>
<dbReference type="SUPFAM" id="SSF49899">
    <property type="entry name" value="Concanavalin A-like lectins/glucanases"/>
    <property type="match status" value="1"/>
</dbReference>
<dbReference type="Pfam" id="PF13385">
    <property type="entry name" value="Laminin_G_3"/>
    <property type="match status" value="1"/>
</dbReference>
<feature type="domain" description="LamG-like jellyroll fold" evidence="4">
    <location>
        <begin position="534"/>
        <end position="674"/>
    </location>
</feature>
<dbReference type="Gene3D" id="2.60.120.200">
    <property type="match status" value="1"/>
</dbReference>
<keyword evidence="6" id="KW-1185">Reference proteome</keyword>
<evidence type="ECO:0000256" key="3">
    <source>
        <dbReference type="SAM" id="MobiDB-lite"/>
    </source>
</evidence>
<dbReference type="Pfam" id="PF13517">
    <property type="entry name" value="FG-GAP_3"/>
    <property type="match status" value="3"/>
</dbReference>
<dbReference type="NCBIfam" id="TIGR04183">
    <property type="entry name" value="Por_Secre_tail"/>
    <property type="match status" value="1"/>
</dbReference>
<gene>
    <name evidence="5" type="ORF">G3569_17255</name>
</gene>
<keyword evidence="2" id="KW-1015">Disulfide bond</keyword>
<dbReference type="Proteomes" id="UP000479132">
    <property type="component" value="Unassembled WGS sequence"/>
</dbReference>
<dbReference type="SMART" id="SM00560">
    <property type="entry name" value="LamGL"/>
    <property type="match status" value="1"/>
</dbReference>
<feature type="compositionally biased region" description="Polar residues" evidence="3">
    <location>
        <begin position="1097"/>
        <end position="1110"/>
    </location>
</feature>
<reference evidence="5 6" key="1">
    <citation type="submission" date="2020-02" db="EMBL/GenBank/DDBJ databases">
        <title>Aliifodinibius halophilus 2W32, complete genome.</title>
        <authorList>
            <person name="Li Y."/>
            <person name="Wu S."/>
        </authorList>
    </citation>
    <scope>NUCLEOTIDE SEQUENCE [LARGE SCALE GENOMIC DNA]</scope>
    <source>
        <strain evidence="5 6">2W32</strain>
    </source>
</reference>